<accession>A0A6B0UE06</accession>
<dbReference type="AlphaFoldDB" id="A0A6B0UE06"/>
<name>A0A6B0UE06_IXORI</name>
<protein>
    <submittedName>
        <fullName evidence="1">Putative secreted protein</fullName>
    </submittedName>
</protein>
<organism evidence="1">
    <name type="scientific">Ixodes ricinus</name>
    <name type="common">Common tick</name>
    <name type="synonym">Acarus ricinus</name>
    <dbReference type="NCBI Taxonomy" id="34613"/>
    <lineage>
        <taxon>Eukaryota</taxon>
        <taxon>Metazoa</taxon>
        <taxon>Ecdysozoa</taxon>
        <taxon>Arthropoda</taxon>
        <taxon>Chelicerata</taxon>
        <taxon>Arachnida</taxon>
        <taxon>Acari</taxon>
        <taxon>Parasitiformes</taxon>
        <taxon>Ixodida</taxon>
        <taxon>Ixodoidea</taxon>
        <taxon>Ixodidae</taxon>
        <taxon>Ixodinae</taxon>
        <taxon>Ixodes</taxon>
    </lineage>
</organism>
<sequence length="94" mass="10979">MWRPRQFYGFCEEASVLLCFSLCFISEARPMTYFYGRLSGRTLMPFCVMGHIRLLPLKFTLKIQCISSTSSTLHPVYLLLYLKYVTSHLLCILL</sequence>
<dbReference type="EMBL" id="GIFC01004902">
    <property type="protein sequence ID" value="MXU86985.1"/>
    <property type="molecule type" value="Transcribed_RNA"/>
</dbReference>
<proteinExistence type="predicted"/>
<evidence type="ECO:0000313" key="1">
    <source>
        <dbReference type="EMBL" id="MXU86985.1"/>
    </source>
</evidence>
<reference evidence="1" key="1">
    <citation type="submission" date="2019-12" db="EMBL/GenBank/DDBJ databases">
        <title>An insight into the sialome of adult female Ixodes ricinus ticks feeding for 6 days.</title>
        <authorList>
            <person name="Perner J."/>
            <person name="Ribeiro J.M.C."/>
        </authorList>
    </citation>
    <scope>NUCLEOTIDE SEQUENCE</scope>
    <source>
        <strain evidence="1">Semi-engorged</strain>
        <tissue evidence="1">Salivary glands</tissue>
    </source>
</reference>